<dbReference type="GO" id="GO:0006203">
    <property type="term" value="P:dGTP catabolic process"/>
    <property type="evidence" value="ECO:0007669"/>
    <property type="project" value="TreeGrafter"/>
</dbReference>
<dbReference type="FunFam" id="1.10.287.1080:FF:000001">
    <property type="entry name" value="Nucleoside triphosphate pyrophosphohydrolase"/>
    <property type="match status" value="1"/>
</dbReference>
<dbReference type="Proteomes" id="UP000324707">
    <property type="component" value="Unassembled WGS sequence"/>
</dbReference>
<evidence type="ECO:0000313" key="3">
    <source>
        <dbReference type="EMBL" id="TXJ31028.1"/>
    </source>
</evidence>
<dbReference type="InterPro" id="IPR011551">
    <property type="entry name" value="NTP_PyrPHydrolase_MazG"/>
</dbReference>
<dbReference type="Gene3D" id="1.10.287.1080">
    <property type="entry name" value="MazG-like"/>
    <property type="match status" value="2"/>
</dbReference>
<reference evidence="3 4" key="1">
    <citation type="journal article" date="1992" name="Lakartidningen">
        <title>[Penicillin V and not amoxicillin is the first choice preparation in acute otitis].</title>
        <authorList>
            <person name="Kamme C."/>
            <person name="Lundgren K."/>
            <person name="Prellner K."/>
        </authorList>
    </citation>
    <scope>NUCLEOTIDE SEQUENCE [LARGE SCALE GENOMIC DNA]</scope>
    <source>
        <strain evidence="3 4">PC5538III-lc</strain>
    </source>
</reference>
<dbReference type="GO" id="GO:0046047">
    <property type="term" value="P:TTP catabolic process"/>
    <property type="evidence" value="ECO:0007669"/>
    <property type="project" value="TreeGrafter"/>
</dbReference>
<feature type="domain" description="NTP pyrophosphohydrolase MazG-like" evidence="2">
    <location>
        <begin position="168"/>
        <end position="233"/>
    </location>
</feature>
<dbReference type="AlphaFoldDB" id="A0A5C8E123"/>
<dbReference type="EMBL" id="SAXX01000022">
    <property type="protein sequence ID" value="TXJ31028.1"/>
    <property type="molecule type" value="Genomic_DNA"/>
</dbReference>
<evidence type="ECO:0000256" key="1">
    <source>
        <dbReference type="SAM" id="Coils"/>
    </source>
</evidence>
<dbReference type="CDD" id="cd11528">
    <property type="entry name" value="NTP-PPase_MazG_Nterm"/>
    <property type="match status" value="1"/>
</dbReference>
<dbReference type="PANTHER" id="PTHR30522:SF0">
    <property type="entry name" value="NUCLEOSIDE TRIPHOSPHATE PYROPHOSPHOHYDROLASE"/>
    <property type="match status" value="1"/>
</dbReference>
<dbReference type="NCBIfam" id="NF007113">
    <property type="entry name" value="PRK09562.1"/>
    <property type="match status" value="1"/>
</dbReference>
<dbReference type="InterPro" id="IPR004518">
    <property type="entry name" value="MazG-like_dom"/>
</dbReference>
<dbReference type="CDD" id="cd11529">
    <property type="entry name" value="NTP-PPase_MazG_Cterm"/>
    <property type="match status" value="1"/>
</dbReference>
<evidence type="ECO:0000259" key="2">
    <source>
        <dbReference type="Pfam" id="PF03819"/>
    </source>
</evidence>
<keyword evidence="3" id="KW-0378">Hydrolase</keyword>
<dbReference type="GO" id="GO:0046076">
    <property type="term" value="P:dTTP catabolic process"/>
    <property type="evidence" value="ECO:0007669"/>
    <property type="project" value="TreeGrafter"/>
</dbReference>
<dbReference type="InterPro" id="IPR048011">
    <property type="entry name" value="NTP-PPase_MazG-like_C"/>
</dbReference>
<dbReference type="Pfam" id="PF03819">
    <property type="entry name" value="MazG"/>
    <property type="match status" value="2"/>
</dbReference>
<dbReference type="GO" id="GO:0046052">
    <property type="term" value="P:UTP catabolic process"/>
    <property type="evidence" value="ECO:0007669"/>
    <property type="project" value="TreeGrafter"/>
</dbReference>
<dbReference type="GO" id="GO:0046081">
    <property type="term" value="P:dUTP catabolic process"/>
    <property type="evidence" value="ECO:0007669"/>
    <property type="project" value="TreeGrafter"/>
</dbReference>
<comment type="caution">
    <text evidence="3">The sequence shown here is derived from an EMBL/GenBank/DDBJ whole genome shotgun (WGS) entry which is preliminary data.</text>
</comment>
<accession>A0A5C8E123</accession>
<proteinExistence type="predicted"/>
<feature type="coiled-coil region" evidence="1">
    <location>
        <begin position="161"/>
        <end position="188"/>
    </location>
</feature>
<dbReference type="RefSeq" id="WP_147737166.1">
    <property type="nucleotide sequence ID" value="NZ_SAXX01000022.1"/>
</dbReference>
<evidence type="ECO:0000313" key="4">
    <source>
        <dbReference type="Proteomes" id="UP000324707"/>
    </source>
</evidence>
<dbReference type="PANTHER" id="PTHR30522">
    <property type="entry name" value="NUCLEOSIDE TRIPHOSPHATE PYROPHOSPHOHYDROLASE"/>
    <property type="match status" value="1"/>
</dbReference>
<dbReference type="GO" id="GO:0046061">
    <property type="term" value="P:dATP catabolic process"/>
    <property type="evidence" value="ECO:0007669"/>
    <property type="project" value="TreeGrafter"/>
</dbReference>
<gene>
    <name evidence="3" type="ORF">EPJ69_09350</name>
</gene>
<feature type="domain" description="NTP pyrophosphohydrolase MazG-like" evidence="2">
    <location>
        <begin position="26"/>
        <end position="99"/>
    </location>
</feature>
<dbReference type="GO" id="GO:0006950">
    <property type="term" value="P:response to stress"/>
    <property type="evidence" value="ECO:0007669"/>
    <property type="project" value="UniProtKB-ARBA"/>
</dbReference>
<organism evidence="3 4">
    <name type="scientific">Brachyspira aalborgi</name>
    <dbReference type="NCBI Taxonomy" id="29522"/>
    <lineage>
        <taxon>Bacteria</taxon>
        <taxon>Pseudomonadati</taxon>
        <taxon>Spirochaetota</taxon>
        <taxon>Spirochaetia</taxon>
        <taxon>Brachyspirales</taxon>
        <taxon>Brachyspiraceae</taxon>
        <taxon>Brachyspira</taxon>
    </lineage>
</organism>
<name>A0A5C8E123_9SPIR</name>
<dbReference type="EC" id="3.6.1.9" evidence="3"/>
<protein>
    <submittedName>
        <fullName evidence="3">Nucleoside triphosphate pyrophosphohydrolase</fullName>
        <ecNumber evidence="3">3.6.1.9</ecNumber>
    </submittedName>
</protein>
<dbReference type="SUPFAM" id="SSF101386">
    <property type="entry name" value="all-alpha NTP pyrophosphatases"/>
    <property type="match status" value="2"/>
</dbReference>
<dbReference type="NCBIfam" id="TIGR00444">
    <property type="entry name" value="mazG"/>
    <property type="match status" value="1"/>
</dbReference>
<sequence>MQSFEELISIVKKLRCENGCAWDKVQTFDSLIPCFLEESYEVVDGISKRDYKNIKEELGDVLLHIVFFSELANDENKFNIDEVIKNINEKLIRRHPHVFGESNIKDVDGILKQWDEIKKEEKEEKENKNYKSVLDDIPNSLPVMERAYKLMKRAASVGFEYKNADDSLKKVEEEFLEVKEAYNESKENNNKEHLEEEIGDLIMTILDFARMNKINPVNSLIKTNNKFIRRFNYVEEKANEQNKNLADMTLEEMDLLWNECKINEYKLRRNYNNEKSQS</sequence>
<keyword evidence="1" id="KW-0175">Coiled coil</keyword>
<dbReference type="InterPro" id="IPR048015">
    <property type="entry name" value="NTP-PPase_MazG-like_N"/>
</dbReference>
<dbReference type="GO" id="GO:0047429">
    <property type="term" value="F:nucleoside triphosphate diphosphatase activity"/>
    <property type="evidence" value="ECO:0007669"/>
    <property type="project" value="UniProtKB-EC"/>
</dbReference>